<evidence type="ECO:0000256" key="1">
    <source>
        <dbReference type="SAM" id="MobiDB-lite"/>
    </source>
</evidence>
<reference evidence="2 3" key="1">
    <citation type="journal article" date="2019" name="Fungal Biol. Biotechnol.">
        <title>Draft genome sequence of fastidious pathogen Ceratobasidium theobromae, which causes vascular-streak dieback in Theobroma cacao.</title>
        <authorList>
            <person name="Ali S.S."/>
            <person name="Asman A."/>
            <person name="Shao J."/>
            <person name="Firmansyah A.P."/>
            <person name="Susilo A.W."/>
            <person name="Rosmana A."/>
            <person name="McMahon P."/>
            <person name="Junaid M."/>
            <person name="Guest D."/>
            <person name="Kheng T.Y."/>
            <person name="Meinhardt L.W."/>
            <person name="Bailey B.A."/>
        </authorList>
    </citation>
    <scope>NUCLEOTIDE SEQUENCE [LARGE SCALE GENOMIC DNA]</scope>
    <source>
        <strain evidence="2 3">CT2</strain>
    </source>
</reference>
<dbReference type="Proteomes" id="UP000383932">
    <property type="component" value="Unassembled WGS sequence"/>
</dbReference>
<sequence length="305" mass="33982">MHLRDDQNTRSVIHSGAKEGREQSGWRRLKRKPPRGLKRVLVATDTATTARAPKNDRPSSQIKNGDEMNCQRKDLNPEQIKEPIRSPVEPTALAGRTRQKQWRDELGAGKQGTCHIRRLWSCTVDHPRRLRAESQTSATICQMRQGAPSAPTRQTMAAQTKDRTLESARMSARSLTLLFSGPVLSRQQPSGSHVQLAFSLLPAQNHSAQSPRGFLVSEHAPSPSCVFTLLHSIRHVGLLAASFFGLLMRCRAPTCTWNCTNAPRRSGVPQKRHMSFCGHHTHSIPSTPRTGSTAKSPRRFLLAYL</sequence>
<feature type="compositionally biased region" description="Basic and acidic residues" evidence="1">
    <location>
        <begin position="16"/>
        <end position="25"/>
    </location>
</feature>
<accession>A0A5N5QQN8</accession>
<gene>
    <name evidence="2" type="ORF">CTheo_2483</name>
</gene>
<evidence type="ECO:0000313" key="2">
    <source>
        <dbReference type="EMBL" id="KAB5594014.1"/>
    </source>
</evidence>
<organism evidence="2 3">
    <name type="scientific">Ceratobasidium theobromae</name>
    <dbReference type="NCBI Taxonomy" id="1582974"/>
    <lineage>
        <taxon>Eukaryota</taxon>
        <taxon>Fungi</taxon>
        <taxon>Dikarya</taxon>
        <taxon>Basidiomycota</taxon>
        <taxon>Agaricomycotina</taxon>
        <taxon>Agaricomycetes</taxon>
        <taxon>Cantharellales</taxon>
        <taxon>Ceratobasidiaceae</taxon>
        <taxon>Ceratobasidium</taxon>
    </lineage>
</organism>
<keyword evidence="3" id="KW-1185">Reference proteome</keyword>
<protein>
    <submittedName>
        <fullName evidence="2">Uncharacterized protein</fullName>
    </submittedName>
</protein>
<name>A0A5N5QQN8_9AGAM</name>
<dbReference type="AlphaFoldDB" id="A0A5N5QQN8"/>
<feature type="region of interest" description="Disordered" evidence="1">
    <location>
        <begin position="1"/>
        <end position="71"/>
    </location>
</feature>
<evidence type="ECO:0000313" key="3">
    <source>
        <dbReference type="Proteomes" id="UP000383932"/>
    </source>
</evidence>
<comment type="caution">
    <text evidence="2">The sequence shown here is derived from an EMBL/GenBank/DDBJ whole genome shotgun (WGS) entry which is preliminary data.</text>
</comment>
<feature type="compositionally biased region" description="Basic residues" evidence="1">
    <location>
        <begin position="27"/>
        <end position="38"/>
    </location>
</feature>
<proteinExistence type="predicted"/>
<dbReference type="EMBL" id="SSOP01000026">
    <property type="protein sequence ID" value="KAB5594014.1"/>
    <property type="molecule type" value="Genomic_DNA"/>
</dbReference>